<dbReference type="SUPFAM" id="SSF141452">
    <property type="entry name" value="Hcp1-like"/>
    <property type="match status" value="1"/>
</dbReference>
<dbReference type="EMBL" id="CP047650">
    <property type="protein sequence ID" value="QHJ00985.1"/>
    <property type="molecule type" value="Genomic_DNA"/>
</dbReference>
<name>A0A857JAF8_9BURK</name>
<accession>A0A857JAF8</accession>
<dbReference type="InterPro" id="IPR036624">
    <property type="entry name" value="Hcp1-lik_sf"/>
</dbReference>
<evidence type="ECO:0000313" key="1">
    <source>
        <dbReference type="EMBL" id="QHJ00985.1"/>
    </source>
</evidence>
<dbReference type="KEGG" id="xyk:GT347_25140"/>
<dbReference type="Proteomes" id="UP000464787">
    <property type="component" value="Chromosome"/>
</dbReference>
<dbReference type="AlphaFoldDB" id="A0A857JAF8"/>
<organism evidence="1 2">
    <name type="scientific">Xylophilus rhododendri</name>
    <dbReference type="NCBI Taxonomy" id="2697032"/>
    <lineage>
        <taxon>Bacteria</taxon>
        <taxon>Pseudomonadati</taxon>
        <taxon>Pseudomonadota</taxon>
        <taxon>Betaproteobacteria</taxon>
        <taxon>Burkholderiales</taxon>
        <taxon>Xylophilus</taxon>
    </lineage>
</organism>
<reference evidence="1 2" key="1">
    <citation type="submission" date="2020-01" db="EMBL/GenBank/DDBJ databases">
        <title>Genome sequencing of strain KACC 21265.</title>
        <authorList>
            <person name="Heo J."/>
            <person name="Kim S.-J."/>
            <person name="Kim J.-S."/>
            <person name="Hong S.-B."/>
            <person name="Kwon S.-W."/>
        </authorList>
    </citation>
    <scope>NUCLEOTIDE SEQUENCE [LARGE SCALE GENOMIC DNA]</scope>
    <source>
        <strain evidence="1 2">KACC 21265</strain>
    </source>
</reference>
<proteinExistence type="predicted"/>
<keyword evidence="2" id="KW-1185">Reference proteome</keyword>
<dbReference type="RefSeq" id="WP_160554794.1">
    <property type="nucleotide sequence ID" value="NZ_CP047650.1"/>
</dbReference>
<sequence length="218" mass="24733">MAENARLFLMLTAPSGAIKGESLVAGKRDWIEIDDWNWKLDPSSNKDDPEAIRPSVLSFTKTMDRSTTAMLSAMRNGTELSASIQMEDASLRLFDLRVRLDKVRILSYEMSTQISEKRLAVDETWTFDYDTLLLEYQPDLKSGAMQVRLTRPPGSSTERPDDTERKFKELSQDMSVQDLARVWAQMTQVRAESMDVQKAMEARKAKAKADADARTEKG</sequence>
<dbReference type="InterPro" id="IPR008514">
    <property type="entry name" value="T6SS_Hcp"/>
</dbReference>
<dbReference type="Pfam" id="PF05638">
    <property type="entry name" value="T6SS_HCP"/>
    <property type="match status" value="1"/>
</dbReference>
<gene>
    <name evidence="1" type="ORF">GT347_25140</name>
</gene>
<protein>
    <submittedName>
        <fullName evidence="1">Uncharacterized protein</fullName>
    </submittedName>
</protein>
<dbReference type="Gene3D" id="2.30.110.20">
    <property type="entry name" value="Hcp1-like"/>
    <property type="match status" value="1"/>
</dbReference>
<evidence type="ECO:0000313" key="2">
    <source>
        <dbReference type="Proteomes" id="UP000464787"/>
    </source>
</evidence>